<proteinExistence type="predicted"/>
<name>A0A164SBF1_9AGAM</name>
<evidence type="ECO:0000313" key="2">
    <source>
        <dbReference type="EMBL" id="KZS91317.1"/>
    </source>
</evidence>
<organism evidence="2 3">
    <name type="scientific">Sistotremastrum niveocremeum HHB9708</name>
    <dbReference type="NCBI Taxonomy" id="1314777"/>
    <lineage>
        <taxon>Eukaryota</taxon>
        <taxon>Fungi</taxon>
        <taxon>Dikarya</taxon>
        <taxon>Basidiomycota</taxon>
        <taxon>Agaricomycotina</taxon>
        <taxon>Agaricomycetes</taxon>
        <taxon>Sistotremastrales</taxon>
        <taxon>Sistotremastraceae</taxon>
        <taxon>Sertulicium</taxon>
        <taxon>Sertulicium niveocremeum</taxon>
    </lineage>
</organism>
<evidence type="ECO:0000256" key="1">
    <source>
        <dbReference type="SAM" id="MobiDB-lite"/>
    </source>
</evidence>
<dbReference type="Proteomes" id="UP000076722">
    <property type="component" value="Unassembled WGS sequence"/>
</dbReference>
<gene>
    <name evidence="2" type="ORF">SISNIDRAFT_456944</name>
</gene>
<evidence type="ECO:0008006" key="4">
    <source>
        <dbReference type="Google" id="ProtNLM"/>
    </source>
</evidence>
<feature type="region of interest" description="Disordered" evidence="1">
    <location>
        <begin position="1"/>
        <end position="37"/>
    </location>
</feature>
<dbReference type="EMBL" id="KV419416">
    <property type="protein sequence ID" value="KZS91317.1"/>
    <property type="molecule type" value="Genomic_DNA"/>
</dbReference>
<sequence length="310" mass="35363">MPPPITRSKKSRITSAPAPPDREPELPETLDGQKSKLPPELLRNIVEEVALSVSDAKSRNHALYTLMLTSRDLHPEARRLLYRDVTFVNKTRVAGRISDALHAGAAKYVHSLRVENFDIDRGRRGRSAKTFFYHLPLNRMDGLQSLVLWGPWTRDASEIADFLISTIPVNNLLKFHAVVPISNAILRFLQQQNKIQFLSLHCFDNSLTTSLRSHQLMPNLKRLSLPYILNDVSFQELVEERPITVFHLGSVYDLPTYWTTFAPRLHALDVSNYISIIRDHEIGAFIETLSTTAVNLRLFACFQVTYFPGF</sequence>
<accession>A0A164SBF1</accession>
<dbReference type="AlphaFoldDB" id="A0A164SBF1"/>
<reference evidence="2 3" key="1">
    <citation type="journal article" date="2016" name="Mol. Biol. Evol.">
        <title>Comparative Genomics of Early-Diverging Mushroom-Forming Fungi Provides Insights into the Origins of Lignocellulose Decay Capabilities.</title>
        <authorList>
            <person name="Nagy L.G."/>
            <person name="Riley R."/>
            <person name="Tritt A."/>
            <person name="Adam C."/>
            <person name="Daum C."/>
            <person name="Floudas D."/>
            <person name="Sun H."/>
            <person name="Yadav J.S."/>
            <person name="Pangilinan J."/>
            <person name="Larsson K.H."/>
            <person name="Matsuura K."/>
            <person name="Barry K."/>
            <person name="Labutti K."/>
            <person name="Kuo R."/>
            <person name="Ohm R.A."/>
            <person name="Bhattacharya S.S."/>
            <person name="Shirouzu T."/>
            <person name="Yoshinaga Y."/>
            <person name="Martin F.M."/>
            <person name="Grigoriev I.V."/>
            <person name="Hibbett D.S."/>
        </authorList>
    </citation>
    <scope>NUCLEOTIDE SEQUENCE [LARGE SCALE GENOMIC DNA]</scope>
    <source>
        <strain evidence="2 3">HHB9708</strain>
    </source>
</reference>
<evidence type="ECO:0000313" key="3">
    <source>
        <dbReference type="Proteomes" id="UP000076722"/>
    </source>
</evidence>
<protein>
    <recommendedName>
        <fullName evidence="4">F-box domain-containing protein</fullName>
    </recommendedName>
</protein>
<keyword evidence="3" id="KW-1185">Reference proteome</keyword>